<feature type="signal peptide" evidence="1">
    <location>
        <begin position="1"/>
        <end position="25"/>
    </location>
</feature>
<reference evidence="2 3" key="1">
    <citation type="submission" date="2019-03" db="EMBL/GenBank/DDBJ databases">
        <title>Comparative insights into the high quality Complete genome sequence of highly metal resistant Cupriavidus metallidurans strain BS1 isolated from a gold-copper mine.</title>
        <authorList>
            <person name="Mazhar H.S."/>
            <person name="Rensing C."/>
        </authorList>
    </citation>
    <scope>NUCLEOTIDE SEQUENCE [LARGE SCALE GENOMIC DNA]</scope>
    <source>
        <strain evidence="2 3">BS1</strain>
    </source>
</reference>
<dbReference type="Proteomes" id="UP000253772">
    <property type="component" value="Chromosome c2"/>
</dbReference>
<keyword evidence="1" id="KW-0732">Signal</keyword>
<dbReference type="AlphaFoldDB" id="A0A482J2N6"/>
<evidence type="ECO:0000256" key="1">
    <source>
        <dbReference type="SAM" id="SignalP"/>
    </source>
</evidence>
<dbReference type="PANTHER" id="PTHR30203">
    <property type="entry name" value="OUTER MEMBRANE CATION EFFLUX PROTEIN"/>
    <property type="match status" value="1"/>
</dbReference>
<protein>
    <submittedName>
        <fullName evidence="2">TolC family protein</fullName>
    </submittedName>
</protein>
<proteinExistence type="predicted"/>
<dbReference type="SUPFAM" id="SSF56954">
    <property type="entry name" value="Outer membrane efflux proteins (OEP)"/>
    <property type="match status" value="1"/>
</dbReference>
<organism evidence="2 3">
    <name type="scientific">Cupriavidus metallidurans</name>
    <dbReference type="NCBI Taxonomy" id="119219"/>
    <lineage>
        <taxon>Bacteria</taxon>
        <taxon>Pseudomonadati</taxon>
        <taxon>Pseudomonadota</taxon>
        <taxon>Betaproteobacteria</taxon>
        <taxon>Burkholderiales</taxon>
        <taxon>Burkholderiaceae</taxon>
        <taxon>Cupriavidus</taxon>
    </lineage>
</organism>
<evidence type="ECO:0000313" key="2">
    <source>
        <dbReference type="EMBL" id="QBP13887.1"/>
    </source>
</evidence>
<dbReference type="GO" id="GO:0015562">
    <property type="term" value="F:efflux transmembrane transporter activity"/>
    <property type="evidence" value="ECO:0007669"/>
    <property type="project" value="InterPro"/>
</dbReference>
<dbReference type="EMBL" id="CP037901">
    <property type="protein sequence ID" value="QBP13887.1"/>
    <property type="molecule type" value="Genomic_DNA"/>
</dbReference>
<sequence>MKPAMRNITLAMIGAALLSNGAVFAQDAQSYLPAEAAVREAVARAPDVLTAEARRDATTARAAGTRAGTAETVVRVIGQGRQVREPSERYPEGQIAIERPLRLWGKAEADGVLADLATEAGNLSVKDAKHETSRQILSLWIAAIRAGQARMAAEDNARAAADLAAMTTRRVQVGDAARLDAELAAAELARTRATVATAQASESASLAELRARFPMLGQPAPAPVRIALPSPPQEPAEQLRGIYVQDSHEYLLAMAEEAHALQQAKRSDLDRKPDPTVGMFVTVERGGAERILGVSVSMPLGSAYRRSNAVAAAADAEAAARKRLGVEQRLGAEFDVLYRNLSGKRAAAAAQTEAATLQRTASDRATRAYRAGESGLQELIVVRRNLADAMLAERLANVDVLESDTRLKLDLHRMWDFDD</sequence>
<dbReference type="RefSeq" id="WP_017512967.1">
    <property type="nucleotide sequence ID" value="NZ_CP037901.1"/>
</dbReference>
<name>A0A482J2N6_9BURK</name>
<feature type="chain" id="PRO_5019784365" evidence="1">
    <location>
        <begin position="26"/>
        <end position="419"/>
    </location>
</feature>
<dbReference type="PANTHER" id="PTHR30203:SF24">
    <property type="entry name" value="BLR4935 PROTEIN"/>
    <property type="match status" value="1"/>
</dbReference>
<dbReference type="InterPro" id="IPR010131">
    <property type="entry name" value="MdtP/NodT-like"/>
</dbReference>
<evidence type="ECO:0000313" key="3">
    <source>
        <dbReference type="Proteomes" id="UP000253772"/>
    </source>
</evidence>
<dbReference type="Gene3D" id="1.20.1600.10">
    <property type="entry name" value="Outer membrane efflux proteins (OEP)"/>
    <property type="match status" value="1"/>
</dbReference>
<accession>A0A482J2N6</accession>
<gene>
    <name evidence="2" type="ORF">DDF84_030575</name>
</gene>
<dbReference type="OrthoDB" id="7616984at2"/>